<feature type="compositionally biased region" description="Basic and acidic residues" evidence="1">
    <location>
        <begin position="1"/>
        <end position="14"/>
    </location>
</feature>
<evidence type="ECO:0000256" key="1">
    <source>
        <dbReference type="SAM" id="MobiDB-lite"/>
    </source>
</evidence>
<feature type="transmembrane region" description="Helical" evidence="2">
    <location>
        <begin position="323"/>
        <end position="344"/>
    </location>
</feature>
<sequence>MTDRLTDLRSEPVARRTRSSGRHPIANLDSSRNNDLDGAVHTPLPVLQPSTKRRGLGPDTITDVGSLQDYRHFGQKASNSERKAAVKDAAHSASVAVQEAVQQLPDRYGPAVPQSQREAAGRAILVVAILWLLSILVGGWLHHESFHAMDFKALQQRLPLLWFDRLLRKFGPLLPLPVVALRLASDLVLLRGEEQRLTGLQSGRLQGHYTETAVVYLGVSVMRVLVYFLHCAGVYLLLSRIGVVSAVPVQLMSDHIFLGASVVAILSAELVLLRGDLRSQRKPLAAQLLSIAGLVLAAALVALSCGDMHYTARYFHERTETTLGALLGLLAFQIPVAWWLLYGFTVPLRRT</sequence>
<evidence type="ECO:0000313" key="3">
    <source>
        <dbReference type="EMBL" id="CAL5229374.1"/>
    </source>
</evidence>
<organism evidence="3 4">
    <name type="scientific">Coccomyxa viridis</name>
    <dbReference type="NCBI Taxonomy" id="1274662"/>
    <lineage>
        <taxon>Eukaryota</taxon>
        <taxon>Viridiplantae</taxon>
        <taxon>Chlorophyta</taxon>
        <taxon>core chlorophytes</taxon>
        <taxon>Trebouxiophyceae</taxon>
        <taxon>Trebouxiophyceae incertae sedis</taxon>
        <taxon>Coccomyxaceae</taxon>
        <taxon>Coccomyxa</taxon>
    </lineage>
</organism>
<feature type="transmembrane region" description="Helical" evidence="2">
    <location>
        <begin position="213"/>
        <end position="236"/>
    </location>
</feature>
<dbReference type="EMBL" id="CAXHTA020000020">
    <property type="protein sequence ID" value="CAL5229374.1"/>
    <property type="molecule type" value="Genomic_DNA"/>
</dbReference>
<evidence type="ECO:0000256" key="2">
    <source>
        <dbReference type="SAM" id="Phobius"/>
    </source>
</evidence>
<comment type="caution">
    <text evidence="3">The sequence shown here is derived from an EMBL/GenBank/DDBJ whole genome shotgun (WGS) entry which is preliminary data.</text>
</comment>
<keyword evidence="2" id="KW-0472">Membrane</keyword>
<accession>A0ABP1GFM3</accession>
<evidence type="ECO:0000313" key="4">
    <source>
        <dbReference type="Proteomes" id="UP001497392"/>
    </source>
</evidence>
<keyword evidence="2" id="KW-0812">Transmembrane</keyword>
<reference evidence="3 4" key="1">
    <citation type="submission" date="2024-06" db="EMBL/GenBank/DDBJ databases">
        <authorList>
            <person name="Kraege A."/>
            <person name="Thomma B."/>
        </authorList>
    </citation>
    <scope>NUCLEOTIDE SEQUENCE [LARGE SCALE GENOMIC DNA]</scope>
</reference>
<feature type="transmembrane region" description="Helical" evidence="2">
    <location>
        <begin position="256"/>
        <end position="273"/>
    </location>
</feature>
<dbReference type="Proteomes" id="UP001497392">
    <property type="component" value="Unassembled WGS sequence"/>
</dbReference>
<name>A0ABP1GFM3_9CHLO</name>
<feature type="region of interest" description="Disordered" evidence="1">
    <location>
        <begin position="1"/>
        <end position="59"/>
    </location>
</feature>
<keyword evidence="4" id="KW-1185">Reference proteome</keyword>
<proteinExistence type="predicted"/>
<keyword evidence="2" id="KW-1133">Transmembrane helix</keyword>
<feature type="transmembrane region" description="Helical" evidence="2">
    <location>
        <begin position="123"/>
        <end position="141"/>
    </location>
</feature>
<protein>
    <submittedName>
        <fullName evidence="3">G12687 protein</fullName>
    </submittedName>
</protein>
<feature type="transmembrane region" description="Helical" evidence="2">
    <location>
        <begin position="285"/>
        <end position="303"/>
    </location>
</feature>
<gene>
    <name evidence="3" type="primary">g12687</name>
    <name evidence="3" type="ORF">VP750_LOCUS11280</name>
</gene>